<dbReference type="InterPro" id="IPR016986">
    <property type="entry name" value="UCP031982_abhydr"/>
</dbReference>
<dbReference type="Proteomes" id="UP001177080">
    <property type="component" value="Unassembled WGS sequence"/>
</dbReference>
<dbReference type="Gene3D" id="3.40.50.1820">
    <property type="entry name" value="alpha/beta hydrolase"/>
    <property type="match status" value="1"/>
</dbReference>
<keyword evidence="1 6" id="KW-0378">Hydrolase</keyword>
<dbReference type="SUPFAM" id="SSF53474">
    <property type="entry name" value="alpha/beta-Hydrolases"/>
    <property type="match status" value="1"/>
</dbReference>
<organism evidence="6 7">
    <name type="scientific">Shinella curvata</name>
    <dbReference type="NCBI Taxonomy" id="1817964"/>
    <lineage>
        <taxon>Bacteria</taxon>
        <taxon>Pseudomonadati</taxon>
        <taxon>Pseudomonadota</taxon>
        <taxon>Alphaproteobacteria</taxon>
        <taxon>Hyphomicrobiales</taxon>
        <taxon>Rhizobiaceae</taxon>
        <taxon>Shinella</taxon>
    </lineage>
</organism>
<dbReference type="PANTHER" id="PTHR10272">
    <property type="entry name" value="PLATELET-ACTIVATING FACTOR ACETYLHYDROLASE"/>
    <property type="match status" value="1"/>
</dbReference>
<dbReference type="InterPro" id="IPR029058">
    <property type="entry name" value="AB_hydrolase_fold"/>
</dbReference>
<dbReference type="PIRSF" id="PIRSF031982">
    <property type="entry name" value="UCP031982_abhydr"/>
    <property type="match status" value="1"/>
</dbReference>
<dbReference type="EMBL" id="WHSC02000010">
    <property type="protein sequence ID" value="MDO6124119.1"/>
    <property type="molecule type" value="Genomic_DNA"/>
</dbReference>
<proteinExistence type="predicted"/>
<keyword evidence="4" id="KW-0732">Signal</keyword>
<gene>
    <name evidence="6" type="ORF">GB928_023240</name>
</gene>
<sequence length="354" mass="37376">MFIRRLFSLLLLTSVAASAQAGEVGVRSLSVPAPERGRDLAVTVWYPAGGGGAPTMIGDNQLFKGAAARENAPLAAGAFPLVLLSHGSGGRVEAMSWLATALAEAGFIVAGPNHPGTTSGDSTPAATPRIWERTADLSALIDRFSTDADWRAAVDTARIGVVGFSLGGATAMEIAGARADLEAYARYCDGYAKWDCAWFAGGRGYVGDAPVKVEKVDLRKLDKARFEQSNRDPRVRSVVAVDPGLAQAYIADSLKAIDIPLAFINLGNPGTIPEAVISDRLAALVPQATYAAVAEAGHFSFLPECKEGSTELLKSFGEVDPICEDPGRRPRGDIHAELKRLIVEALERSLRASF</sequence>
<feature type="domain" description="AB hydrolase-1" evidence="5">
    <location>
        <begin position="82"/>
        <end position="302"/>
    </location>
</feature>
<evidence type="ECO:0000313" key="6">
    <source>
        <dbReference type="EMBL" id="MDO6124119.1"/>
    </source>
</evidence>
<feature type="signal peptide" evidence="4">
    <location>
        <begin position="1"/>
        <end position="21"/>
    </location>
</feature>
<dbReference type="Pfam" id="PF12697">
    <property type="entry name" value="Abhydrolase_6"/>
    <property type="match status" value="1"/>
</dbReference>
<comment type="caution">
    <text evidence="6">The sequence shown here is derived from an EMBL/GenBank/DDBJ whole genome shotgun (WGS) entry which is preliminary data.</text>
</comment>
<dbReference type="GO" id="GO:0016787">
    <property type="term" value="F:hydrolase activity"/>
    <property type="evidence" value="ECO:0007669"/>
    <property type="project" value="UniProtKB-KW"/>
</dbReference>
<evidence type="ECO:0000256" key="2">
    <source>
        <dbReference type="ARBA" id="ARBA00022963"/>
    </source>
</evidence>
<dbReference type="InterPro" id="IPR000073">
    <property type="entry name" value="AB_hydrolase_1"/>
</dbReference>
<dbReference type="RefSeq" id="WP_244763341.1">
    <property type="nucleotide sequence ID" value="NZ_JALJCJ010000007.1"/>
</dbReference>
<name>A0ABT8XK56_9HYPH</name>
<evidence type="ECO:0000256" key="3">
    <source>
        <dbReference type="ARBA" id="ARBA00023098"/>
    </source>
</evidence>
<keyword evidence="3" id="KW-0443">Lipid metabolism</keyword>
<evidence type="ECO:0000256" key="1">
    <source>
        <dbReference type="ARBA" id="ARBA00022801"/>
    </source>
</evidence>
<evidence type="ECO:0000313" key="7">
    <source>
        <dbReference type="Proteomes" id="UP001177080"/>
    </source>
</evidence>
<keyword evidence="2" id="KW-0442">Lipid degradation</keyword>
<keyword evidence="7" id="KW-1185">Reference proteome</keyword>
<reference evidence="6" key="1">
    <citation type="submission" date="2022-04" db="EMBL/GenBank/DDBJ databases">
        <title>Shinella lacus sp. nov., a novel member of the genus Shinella from water.</title>
        <authorList>
            <person name="Deng Y."/>
        </authorList>
    </citation>
    <scope>NUCLEOTIDE SEQUENCE</scope>
    <source>
        <strain evidence="6">JCM 31239</strain>
    </source>
</reference>
<protein>
    <submittedName>
        <fullName evidence="6">Alpha/beta hydrolase</fullName>
    </submittedName>
</protein>
<accession>A0ABT8XK56</accession>
<evidence type="ECO:0000259" key="5">
    <source>
        <dbReference type="Pfam" id="PF12697"/>
    </source>
</evidence>
<feature type="chain" id="PRO_5046942412" evidence="4">
    <location>
        <begin position="22"/>
        <end position="354"/>
    </location>
</feature>
<dbReference type="PANTHER" id="PTHR10272:SF0">
    <property type="entry name" value="PLATELET-ACTIVATING FACTOR ACETYLHYDROLASE"/>
    <property type="match status" value="1"/>
</dbReference>
<evidence type="ECO:0000256" key="4">
    <source>
        <dbReference type="SAM" id="SignalP"/>
    </source>
</evidence>